<comment type="caution">
    <text evidence="5">The sequence shown here is derived from an EMBL/GenBank/DDBJ whole genome shotgun (WGS) entry which is preliminary data.</text>
</comment>
<dbReference type="SUPFAM" id="SSF53474">
    <property type="entry name" value="alpha/beta-Hydrolases"/>
    <property type="match status" value="1"/>
</dbReference>
<dbReference type="EMBL" id="BAAANC010000002">
    <property type="protein sequence ID" value="GAA1542069.1"/>
    <property type="molecule type" value="Genomic_DNA"/>
</dbReference>
<dbReference type="InterPro" id="IPR019826">
    <property type="entry name" value="Carboxylesterase_B_AS"/>
</dbReference>
<feature type="chain" id="PRO_5044984560" description="Carboxylic ester hydrolase" evidence="3">
    <location>
        <begin position="18"/>
        <end position="492"/>
    </location>
</feature>
<protein>
    <recommendedName>
        <fullName evidence="3">Carboxylic ester hydrolase</fullName>
        <ecNumber evidence="3">3.1.1.-</ecNumber>
    </recommendedName>
</protein>
<keyword evidence="3" id="KW-0732">Signal</keyword>
<sequence>MLPILAASALLATSLAAAPPTGDTVVRTDLGPVRGISDETTRTYRAIPYAAPPSGDRRWRSPQPAARWNGVRDATRYGASCPQTEHPIGVAGTNEDCLFVDVTTPKRASKDLPVVVWIHGGSFTHGANSVYGTKRLAAQGELVVVQVQYRLGALGFLAGNYGLEDQQEALRWVQRNAKAFGGDPRNVTIMGESAGAYSVCDHLASPTAEGLFHRAIVQSGPCAQEYSTTNYAAPRPRPVAEKYRRDLTTKLGCSTTECLRAVPIEKLLAATADYEFGPVLDGPLLPLHPAQALLTGRVNRVPVLHGINHDEEHGRYGAQEAATGVPITQAEYEKAVRAQFGAKASTVLAEYADVAPAGLALSTVMTDSQWAAPAYRTNQLLSLRMPTYTFEFAGDAPWYLGLDRPGWPVGSHHMTDLTYLLDLSIFEPADPKLSAEVIDRWSAFARTGRPDVSGTSYWPRATPFDRKVQSLDPAGVTRTDFFSGHRLGFWTS</sequence>
<dbReference type="Proteomes" id="UP001500363">
    <property type="component" value="Unassembled WGS sequence"/>
</dbReference>
<dbReference type="Pfam" id="PF00135">
    <property type="entry name" value="COesterase"/>
    <property type="match status" value="1"/>
</dbReference>
<keyword evidence="2 3" id="KW-0378">Hydrolase</keyword>
<evidence type="ECO:0000256" key="1">
    <source>
        <dbReference type="ARBA" id="ARBA00005964"/>
    </source>
</evidence>
<dbReference type="PROSITE" id="PS00122">
    <property type="entry name" value="CARBOXYLESTERASE_B_1"/>
    <property type="match status" value="1"/>
</dbReference>
<feature type="domain" description="Carboxylesterase type B" evidence="4">
    <location>
        <begin position="23"/>
        <end position="490"/>
    </location>
</feature>
<evidence type="ECO:0000313" key="6">
    <source>
        <dbReference type="Proteomes" id="UP001500363"/>
    </source>
</evidence>
<dbReference type="Gene3D" id="3.40.50.1820">
    <property type="entry name" value="alpha/beta hydrolase"/>
    <property type="match status" value="1"/>
</dbReference>
<evidence type="ECO:0000259" key="4">
    <source>
        <dbReference type="Pfam" id="PF00135"/>
    </source>
</evidence>
<organism evidence="5 6">
    <name type="scientific">Kribbella lupini</name>
    <dbReference type="NCBI Taxonomy" id="291602"/>
    <lineage>
        <taxon>Bacteria</taxon>
        <taxon>Bacillati</taxon>
        <taxon>Actinomycetota</taxon>
        <taxon>Actinomycetes</taxon>
        <taxon>Propionibacteriales</taxon>
        <taxon>Kribbellaceae</taxon>
        <taxon>Kribbella</taxon>
    </lineage>
</organism>
<name>A0ABP4MD45_9ACTN</name>
<evidence type="ECO:0000256" key="2">
    <source>
        <dbReference type="ARBA" id="ARBA00022801"/>
    </source>
</evidence>
<dbReference type="EC" id="3.1.1.-" evidence="3"/>
<evidence type="ECO:0000313" key="5">
    <source>
        <dbReference type="EMBL" id="GAA1542069.1"/>
    </source>
</evidence>
<dbReference type="PANTHER" id="PTHR11559">
    <property type="entry name" value="CARBOXYLESTERASE"/>
    <property type="match status" value="1"/>
</dbReference>
<accession>A0ABP4MD45</accession>
<dbReference type="InterPro" id="IPR050309">
    <property type="entry name" value="Type-B_Carboxylest/Lipase"/>
</dbReference>
<gene>
    <name evidence="5" type="ORF">GCM10009741_51650</name>
</gene>
<dbReference type="RefSeq" id="WP_344178407.1">
    <property type="nucleotide sequence ID" value="NZ_BAAANC010000002.1"/>
</dbReference>
<evidence type="ECO:0000256" key="3">
    <source>
        <dbReference type="RuleBase" id="RU361235"/>
    </source>
</evidence>
<keyword evidence="6" id="KW-1185">Reference proteome</keyword>
<reference evidence="6" key="1">
    <citation type="journal article" date="2019" name="Int. J. Syst. Evol. Microbiol.">
        <title>The Global Catalogue of Microorganisms (GCM) 10K type strain sequencing project: providing services to taxonomists for standard genome sequencing and annotation.</title>
        <authorList>
            <consortium name="The Broad Institute Genomics Platform"/>
            <consortium name="The Broad Institute Genome Sequencing Center for Infectious Disease"/>
            <person name="Wu L."/>
            <person name="Ma J."/>
        </authorList>
    </citation>
    <scope>NUCLEOTIDE SEQUENCE [LARGE SCALE GENOMIC DNA]</scope>
    <source>
        <strain evidence="6">JCM 14303</strain>
    </source>
</reference>
<dbReference type="InterPro" id="IPR002018">
    <property type="entry name" value="CarbesteraseB"/>
</dbReference>
<comment type="similarity">
    <text evidence="1 3">Belongs to the type-B carboxylesterase/lipase family.</text>
</comment>
<dbReference type="InterPro" id="IPR029058">
    <property type="entry name" value="AB_hydrolase_fold"/>
</dbReference>
<feature type="signal peptide" evidence="3">
    <location>
        <begin position="1"/>
        <end position="17"/>
    </location>
</feature>
<proteinExistence type="inferred from homology"/>